<name>A0ABY5X7W7_ERWPY</name>
<dbReference type="RefSeq" id="WP_012669300.1">
    <property type="nucleotide sequence ID" value="NZ_CP023567.1"/>
</dbReference>
<dbReference type="EMBL" id="CP103445">
    <property type="protein sequence ID" value="UWS33109.1"/>
    <property type="molecule type" value="Genomic_DNA"/>
</dbReference>
<sequence length="116" mass="13132">MNNPCPQVTSLPALLSLLQLRQSCRWPVQQGVELLALCGERGREVMLNLQPAFQPAGLYQRLLSRRAQQLEVWDGCFLCLNRDRVLSCWRQLPESAMSDKQHIAQLFSLAGIPLSD</sequence>
<keyword evidence="2" id="KW-1185">Reference proteome</keyword>
<proteinExistence type="predicted"/>
<dbReference type="Proteomes" id="UP001058553">
    <property type="component" value="Chromosome"/>
</dbReference>
<protein>
    <submittedName>
        <fullName evidence="1">Type III secretion system protein</fullName>
    </submittedName>
</protein>
<gene>
    <name evidence="1" type="ORF">NYP84_16160</name>
</gene>
<organism evidence="1 2">
    <name type="scientific">Erwinia pyrifoliae</name>
    <dbReference type="NCBI Taxonomy" id="79967"/>
    <lineage>
        <taxon>Bacteria</taxon>
        <taxon>Pseudomonadati</taxon>
        <taxon>Pseudomonadota</taxon>
        <taxon>Gammaproteobacteria</taxon>
        <taxon>Enterobacterales</taxon>
        <taxon>Erwiniaceae</taxon>
        <taxon>Erwinia</taxon>
    </lineage>
</organism>
<dbReference type="InterPro" id="IPR048206">
    <property type="entry name" value="HrpV-like"/>
</dbReference>
<dbReference type="GeneID" id="92235776"/>
<evidence type="ECO:0000313" key="2">
    <source>
        <dbReference type="Proteomes" id="UP001058553"/>
    </source>
</evidence>
<evidence type="ECO:0000313" key="1">
    <source>
        <dbReference type="EMBL" id="UWS33109.1"/>
    </source>
</evidence>
<dbReference type="NCBIfam" id="NF041531">
    <property type="entry name" value="HrpV"/>
    <property type="match status" value="1"/>
</dbReference>
<accession>A0ABY5X7W7</accession>
<reference evidence="1" key="1">
    <citation type="submission" date="2022-07" db="EMBL/GenBank/DDBJ databases">
        <title>Genetic diversity of Erwinia pyrifoliae.</title>
        <authorList>
            <person name="Park D.S."/>
            <person name="Ham H."/>
        </authorList>
    </citation>
    <scope>NUCLEOTIDE SEQUENCE</scope>
    <source>
        <strain evidence="1">CP201486</strain>
    </source>
</reference>